<comment type="similarity">
    <text evidence="6">Belongs to the LRR-containing bacterial E3 ligase family.</text>
</comment>
<feature type="coiled-coil region" evidence="7">
    <location>
        <begin position="1103"/>
        <end position="1130"/>
    </location>
</feature>
<keyword evidence="3" id="KW-0433">Leucine-rich repeat</keyword>
<proteinExistence type="inferred from homology"/>
<name>A0A1H5HF07_PSEDM</name>
<dbReference type="GO" id="GO:0005576">
    <property type="term" value="C:extracellular region"/>
    <property type="evidence" value="ECO:0007669"/>
    <property type="project" value="UniProtKB-UniRule"/>
</dbReference>
<dbReference type="InterPro" id="IPR050216">
    <property type="entry name" value="LRR_domain-containing"/>
</dbReference>
<dbReference type="Gene3D" id="1.20.58.360">
    <property type="entry name" value="Shigella T3SS effector IpaH defines"/>
    <property type="match status" value="1"/>
</dbReference>
<keyword evidence="6" id="KW-0808">Transferase</keyword>
<dbReference type="InterPro" id="IPR029487">
    <property type="entry name" value="NEL_dom"/>
</dbReference>
<dbReference type="GO" id="GO:0061630">
    <property type="term" value="F:ubiquitin protein ligase activity"/>
    <property type="evidence" value="ECO:0007669"/>
    <property type="project" value="UniProtKB-EC"/>
</dbReference>
<evidence type="ECO:0000256" key="2">
    <source>
        <dbReference type="ARBA" id="ARBA00012483"/>
    </source>
</evidence>
<dbReference type="PANTHER" id="PTHR48051">
    <property type="match status" value="1"/>
</dbReference>
<dbReference type="PROSITE" id="PS52053">
    <property type="entry name" value="NEL"/>
    <property type="match status" value="1"/>
</dbReference>
<keyword evidence="7" id="KW-0175">Coiled coil</keyword>
<comment type="caution">
    <text evidence="9">The sequence shown here is derived from an EMBL/GenBank/DDBJ whole genome shotgun (WGS) entry which is preliminary data.</text>
</comment>
<gene>
    <name evidence="9" type="ORF">SAMN04489800_0336</name>
</gene>
<dbReference type="PANTHER" id="PTHR48051:SF1">
    <property type="entry name" value="RAS SUPPRESSOR PROTEIN 1"/>
    <property type="match status" value="1"/>
</dbReference>
<keyword evidence="9" id="KW-0436">Ligase</keyword>
<evidence type="ECO:0000256" key="3">
    <source>
        <dbReference type="ARBA" id="ARBA00022614"/>
    </source>
</evidence>
<comment type="PTM">
    <text evidence="6">Ubiquitinated in the presence of host E1 ubiquitin-activating enzyme, E2 ubiquitin-conjugating enzyme and ubiquitin.</text>
</comment>
<dbReference type="Pfam" id="PF14496">
    <property type="entry name" value="NEL"/>
    <property type="match status" value="1"/>
</dbReference>
<evidence type="ECO:0000256" key="6">
    <source>
        <dbReference type="PROSITE-ProRule" id="PRU01398"/>
    </source>
</evidence>
<keyword evidence="4" id="KW-0677">Repeat</keyword>
<keyword evidence="5" id="KW-0843">Virulence</keyword>
<feature type="active site" description="Glycyl thioester intermediate" evidence="6">
    <location>
        <position position="1478"/>
    </location>
</feature>
<dbReference type="EMBL" id="FNUD01000002">
    <property type="protein sequence ID" value="SEE25858.1"/>
    <property type="molecule type" value="Genomic_DNA"/>
</dbReference>
<protein>
    <recommendedName>
        <fullName evidence="2">RING-type E3 ubiquitin transferase</fullName>
        <ecNumber evidence="2">2.3.2.27</ecNumber>
    </recommendedName>
</protein>
<evidence type="ECO:0000259" key="8">
    <source>
        <dbReference type="PROSITE" id="PS52053"/>
    </source>
</evidence>
<dbReference type="Gene3D" id="3.80.10.10">
    <property type="entry name" value="Ribonuclease Inhibitor"/>
    <property type="match status" value="1"/>
</dbReference>
<dbReference type="InterPro" id="IPR046673">
    <property type="entry name" value="ToxA_N"/>
</dbReference>
<dbReference type="SUPFAM" id="SSF52058">
    <property type="entry name" value="L domain-like"/>
    <property type="match status" value="1"/>
</dbReference>
<organism evidence="9 10">
    <name type="scientific">Pseudomonas deceptionensis</name>
    <dbReference type="NCBI Taxonomy" id="882211"/>
    <lineage>
        <taxon>Bacteria</taxon>
        <taxon>Pseudomonadati</taxon>
        <taxon>Pseudomonadota</taxon>
        <taxon>Gammaproteobacteria</taxon>
        <taxon>Pseudomonadales</taxon>
        <taxon>Pseudomonadaceae</taxon>
        <taxon>Pseudomonas</taxon>
    </lineage>
</organism>
<dbReference type="Pfam" id="PF20178">
    <property type="entry name" value="ToxA_N"/>
    <property type="match status" value="1"/>
</dbReference>
<comment type="catalytic activity">
    <reaction evidence="1">
        <text>S-ubiquitinyl-[E2 ubiquitin-conjugating enzyme]-L-cysteine + [acceptor protein]-L-lysine = [E2 ubiquitin-conjugating enzyme]-L-cysteine + N(6)-ubiquitinyl-[acceptor protein]-L-lysine.</text>
        <dbReference type="EC" id="2.3.2.27"/>
    </reaction>
</comment>
<dbReference type="RefSeq" id="WP_048360289.1">
    <property type="nucleotide sequence ID" value="NZ_FNUD01000002.1"/>
</dbReference>
<dbReference type="GO" id="GO:0005737">
    <property type="term" value="C:cytoplasm"/>
    <property type="evidence" value="ECO:0007669"/>
    <property type="project" value="TreeGrafter"/>
</dbReference>
<feature type="domain" description="NEL" evidence="8">
    <location>
        <begin position="1389"/>
        <end position="1714"/>
    </location>
</feature>
<evidence type="ECO:0000313" key="9">
    <source>
        <dbReference type="EMBL" id="SEE25858.1"/>
    </source>
</evidence>
<keyword evidence="6" id="KW-0964">Secreted</keyword>
<accession>A0A1H5HF07</accession>
<sequence length="1740" mass="196169">MSETTGRVLLPGATPITEARHYEFLKASIPHYLVDAKPEHRAALKSTELRMPGWYGALTPARKKHLKPLLEARFTSQNRLDLYLNKVLPLEAFAQPLLEAALKTAGFTLNVNDVYLKLYIPAVDAFGVNTGGYGTYTLSLLQAALHNFEQPETQANFFAAESGFITRPDDLGRYQPYSTLLKIEVFTQLCRDLDLGAKYQEYLKPYLDPQEPVSQGVLEHRYFTQQKAMLKLDAQIALFKGDIRPDDHDLMLRVINGERNITYGDQQLWYRTPCVMELLLHGCVVFSFSEKYRYATDLIVWIPGDPEHPLKRYATYDDFRDELVRKLTARSSSLAQTGFTPYQAFISRFIKQSDRPYYYKRLTELVEDAPQQPWGVEWFRSETTQFWVRALAPQASLIFVVSPNPETHKSRVLAEHPSIHVNATNMGGEGIWADIDLWSTLLKEMRTQAFANAQSMAIPTALADANNRSLRYSHYLNIGLFAVNLVAMLIPPLGEVMMVVMAGQLLYETLDGFVEWSEGDTQAAWAHISDVLENLATLAVGAGVFHVASPVIEKLKVVFLPDGSQRLWKADLSPYERSIEIPLNSRPDNAGLHTIKGQNVLLHEGKTYVLQFDPISGQYRAGHPYDPHAYKPVFKHKGLGIWVHEGEKPLTWDLPMLKRRLGTLGADYSDTEFDHILKVSDVQEDDLRRMYVEDEPLPGLLVDSLRQFRAYTKAMKAVEEVRAGRLSRDLSTYSVIFTTELARWPQTMAFDVYDEFWPQVNAKRYGSAQATGSNLIRISQEELMEGQLPGRVIGALSQSQIEGLLGDQVPFDTEERVRVFKERLAMHMEKNTHRLYTSLYGEPVSDTDPANASIKLVKRLFPQLSTGMARRLVADINPAESLQLKGGKLPARLHRVARQWQRQTRLSAAYLGLYLDGLITADTETLVLNTLEHLPGWQNDLRIEIRNNQFSGELRASFGKSDASVRKVVVRISDGRYKAFDGEGNELHGDDDLYSSLQHALPDAHRKAVGVAHVGQGGELKLKIQQHALPRPYLRELLGMRADNRPFFQPPERLSDGRLGYPLSGRGAAGAATTANEALKARLQNLYPEVGEAAVSSFLNAHGENAVARIKVLEGELDQLESTLNRWIISPVDGEVAGSGGVSWDRKRVVLRQRHSVRNLLKKAWRRVGPRHVVSDRNLGQMLEFKEPGLGPILESLPPLTADFGHVTRLVMDDIGAADGIDSFMSRFSKLRSLEIRDCNLTHLPASIGRMPRLGELDLSFNDIVLTPESVIQLSRLPRMQLMSLESNPIRLSPDISHMPLLRGLNLRNCEVEQWPTGFLAVPRPREFQMFLERNRLSSIPDVAPGSDRANTLARALVTYDDLPFEVLNKLKTYREAVELDPERQRPFGLEGDSRNWLRGFSPEEVVSNQALWNRIEQEHGSEPLFNLFEQQVWSFKNRPREAILDMQGKIWRMLGAMDESAELLDKIFLMASAPMTCVDAGAQIFNALGIEVMLHEAYRLPQEWLVKLEVLDLSRGKARLNQLGRIARARVDELIAGGRRHQAFDETGDVVPHYQNGVLMKSIDEVEIYLKYTTELNDRLALPWQVPHMVFTEGDVTEEMLESAYLHVRALEAGTGLRDQLIELPMWTEFLERSNPVTFEAVKNKINALIDLQEAQETLVAQGAMLSEGQKEVLRQSIQAAADTLAMEVVPGQVLGDEAYYTLLGVFDQQKQAAMRSLTNEALGVGADEDEPKTGRADS</sequence>
<evidence type="ECO:0000256" key="1">
    <source>
        <dbReference type="ARBA" id="ARBA00000900"/>
    </source>
</evidence>
<evidence type="ECO:0000313" key="10">
    <source>
        <dbReference type="Proteomes" id="UP000183613"/>
    </source>
</evidence>
<reference evidence="9" key="1">
    <citation type="submission" date="2016-10" db="EMBL/GenBank/DDBJ databases">
        <authorList>
            <person name="Varghese N."/>
            <person name="Submissions S."/>
        </authorList>
    </citation>
    <scope>NUCLEOTIDE SEQUENCE [LARGE SCALE GENOMIC DNA]</scope>
    <source>
        <strain evidence="9">LMG 25555</strain>
    </source>
</reference>
<keyword evidence="6" id="KW-0832">Ubl conjugation</keyword>
<dbReference type="InterPro" id="IPR032675">
    <property type="entry name" value="LRR_dom_sf"/>
</dbReference>
<dbReference type="Proteomes" id="UP000183613">
    <property type="component" value="Unassembled WGS sequence"/>
</dbReference>
<dbReference type="EC" id="2.3.2.27" evidence="2"/>
<evidence type="ECO:0000256" key="7">
    <source>
        <dbReference type="SAM" id="Coils"/>
    </source>
</evidence>
<keyword evidence="6" id="KW-1035">Host cytoplasm</keyword>
<dbReference type="GO" id="GO:0016567">
    <property type="term" value="P:protein ubiquitination"/>
    <property type="evidence" value="ECO:0007669"/>
    <property type="project" value="InterPro"/>
</dbReference>
<dbReference type="OrthoDB" id="1467561at2"/>
<dbReference type="GO" id="GO:0016874">
    <property type="term" value="F:ligase activity"/>
    <property type="evidence" value="ECO:0007669"/>
    <property type="project" value="UniProtKB-KW"/>
</dbReference>
<keyword evidence="6" id="KW-0833">Ubl conjugation pathway</keyword>
<evidence type="ECO:0000256" key="5">
    <source>
        <dbReference type="ARBA" id="ARBA00023026"/>
    </source>
</evidence>
<evidence type="ECO:0000256" key="4">
    <source>
        <dbReference type="ARBA" id="ARBA00022737"/>
    </source>
</evidence>
<keyword evidence="10" id="KW-1185">Reference proteome</keyword>